<feature type="compositionally biased region" description="Low complexity" evidence="1">
    <location>
        <begin position="165"/>
        <end position="240"/>
    </location>
</feature>
<dbReference type="Proteomes" id="UP000054301">
    <property type="component" value="Unassembled WGS sequence"/>
</dbReference>
<feature type="region of interest" description="Disordered" evidence="1">
    <location>
        <begin position="128"/>
        <end position="258"/>
    </location>
</feature>
<organism evidence="3 4">
    <name type="scientific">Chlamydia pecorum</name>
    <dbReference type="NCBI Taxonomy" id="85991"/>
    <lineage>
        <taxon>Bacteria</taxon>
        <taxon>Pseudomonadati</taxon>
        <taxon>Chlamydiota</taxon>
        <taxon>Chlamydiia</taxon>
        <taxon>Chlamydiales</taxon>
        <taxon>Chlamydiaceae</taxon>
        <taxon>Chlamydia/Chlamydophila group</taxon>
        <taxon>Chlamydia</taxon>
    </lineage>
</organism>
<dbReference type="EMBL" id="LFRH01000003">
    <property type="protein sequence ID" value="KTF28547.1"/>
    <property type="molecule type" value="Genomic_DNA"/>
</dbReference>
<protein>
    <submittedName>
        <fullName evidence="3">Uncharacterized protein</fullName>
    </submittedName>
</protein>
<dbReference type="AlphaFoldDB" id="A0AA40PQA7"/>
<keyword evidence="2" id="KW-0812">Transmembrane</keyword>
<feature type="transmembrane region" description="Helical" evidence="2">
    <location>
        <begin position="35"/>
        <end position="59"/>
    </location>
</feature>
<evidence type="ECO:0000256" key="1">
    <source>
        <dbReference type="SAM" id="MobiDB-lite"/>
    </source>
</evidence>
<reference evidence="3 4" key="1">
    <citation type="submission" date="2015-06" db="EMBL/GenBank/DDBJ databases">
        <title>More than comparative genomics: Whole genome sequencing reveals elusive C. pecorum plasmid and re-evaluates genetic differences and phylogenetic relationships between C. pecorum from pig, cattle, sheep and koala hosts.</title>
        <authorList>
            <person name="Jelocnik M."/>
            <person name="Bachmann N.L."/>
            <person name="Kaltenboeck B."/>
            <person name="Waugh C."/>
            <person name="Woolford L."/>
            <person name="Speight N."/>
            <person name="Gillett A."/>
            <person name="Higgins D."/>
            <person name="Flanagan C."/>
            <person name="Myers G."/>
            <person name="Timms P."/>
            <person name="Polkinghorne A."/>
        </authorList>
    </citation>
    <scope>NUCLEOTIDE SEQUENCE [LARGE SCALE GENOMIC DNA]</scope>
    <source>
        <strain evidence="3 4">L1</strain>
    </source>
</reference>
<keyword evidence="2" id="KW-1133">Transmembrane helix</keyword>
<evidence type="ECO:0000256" key="2">
    <source>
        <dbReference type="SAM" id="Phobius"/>
    </source>
</evidence>
<feature type="compositionally biased region" description="Basic residues" evidence="1">
    <location>
        <begin position="247"/>
        <end position="258"/>
    </location>
</feature>
<gene>
    <name evidence="3" type="ORF">cpL1_0582</name>
</gene>
<proteinExistence type="predicted"/>
<feature type="compositionally biased region" description="Basic and acidic residues" evidence="1">
    <location>
        <begin position="128"/>
        <end position="138"/>
    </location>
</feature>
<dbReference type="RefSeq" id="WP_058787566.1">
    <property type="nucleotide sequence ID" value="NZ_LFRH01000003.1"/>
</dbReference>
<feature type="compositionally biased region" description="Basic residues" evidence="1">
    <location>
        <begin position="145"/>
        <end position="160"/>
    </location>
</feature>
<evidence type="ECO:0000313" key="3">
    <source>
        <dbReference type="EMBL" id="KTF28547.1"/>
    </source>
</evidence>
<evidence type="ECO:0000313" key="4">
    <source>
        <dbReference type="Proteomes" id="UP000054301"/>
    </source>
</evidence>
<name>A0AA40PQA7_9CHLA</name>
<comment type="caution">
    <text evidence="3">The sequence shown here is derived from an EMBL/GenBank/DDBJ whole genome shotgun (WGS) entry which is preliminary data.</text>
</comment>
<accession>A0AA40PQA7</accession>
<feature type="transmembrane region" description="Helical" evidence="2">
    <location>
        <begin position="65"/>
        <end position="88"/>
    </location>
</feature>
<keyword evidence="2" id="KW-0472">Membrane</keyword>
<sequence length="258" mass="27863">MLSLSSLIGTFSSSKKSAVQLQPIHKCQRIQKITLTALLILLVLSLVAMIGAFISTVFTPAGIKVGLILLGVFLTTALLTLFCLCAILKPKAISGKSVTKPEVRPKDLDLTKLDTRYNALLHEKIKEDVKKSEQDSTERATPTGKTRKLKTARPSRKTRIKTLISSSSSDSDSEYYSVSSSDSEYYSARSSSPSSTSSRSRSPSPTPSSSSSSQYASTDSSRISSRSPSPASSTASSLTPPSTPTPVKRRFLILKRHE</sequence>